<sequence>MDIRVFKTFLEVAKVKHFGKASENLYITQAAVSARIKQLEDYYATKLFIREKNNIRLTSAGERLYQYANAIVEQLTHSKLNLTLAETNQVLINIAATPNVWDAYLAGSISAIVSQASEVTLGAEISSRESIHRRLIDKTLDIGVLSDPIKGDELINEKIGTFELVLAATDLDCLNKQDKFNYVLVDWGMAFLKEHNALHKFTPMMRTTTAKIALDVILENGGAAYLPVELVDPYVKEGQLFLLHSNLNIQRSVYLTYHKSNAQHEKIKHLICKLD</sequence>
<dbReference type="PANTHER" id="PTHR30126:SF21">
    <property type="entry name" value="TRANSCRIPTIONAL REGULATOR-RELATED"/>
    <property type="match status" value="1"/>
</dbReference>
<dbReference type="GO" id="GO:0003700">
    <property type="term" value="F:DNA-binding transcription factor activity"/>
    <property type="evidence" value="ECO:0007669"/>
    <property type="project" value="InterPro"/>
</dbReference>
<gene>
    <name evidence="6" type="ORF">C2869_00650</name>
</gene>
<dbReference type="Proteomes" id="UP000244441">
    <property type="component" value="Chromosome"/>
</dbReference>
<comment type="similarity">
    <text evidence="1">Belongs to the LysR transcriptional regulatory family.</text>
</comment>
<evidence type="ECO:0000259" key="5">
    <source>
        <dbReference type="PROSITE" id="PS50931"/>
    </source>
</evidence>
<feature type="domain" description="HTH lysR-type" evidence="5">
    <location>
        <begin position="1"/>
        <end position="58"/>
    </location>
</feature>
<dbReference type="SUPFAM" id="SSF53850">
    <property type="entry name" value="Periplasmic binding protein-like II"/>
    <property type="match status" value="1"/>
</dbReference>
<dbReference type="AlphaFoldDB" id="A0A2S0VLP9"/>
<dbReference type="SUPFAM" id="SSF46785">
    <property type="entry name" value="Winged helix' DNA-binding domain"/>
    <property type="match status" value="1"/>
</dbReference>
<dbReference type="PRINTS" id="PR00039">
    <property type="entry name" value="HTHLYSR"/>
</dbReference>
<accession>A0A2S0VLP9</accession>
<dbReference type="InterPro" id="IPR036390">
    <property type="entry name" value="WH_DNA-bd_sf"/>
</dbReference>
<protein>
    <submittedName>
        <fullName evidence="6">LysR family transcriptional regulator</fullName>
    </submittedName>
</protein>
<dbReference type="GO" id="GO:0000976">
    <property type="term" value="F:transcription cis-regulatory region binding"/>
    <property type="evidence" value="ECO:0007669"/>
    <property type="project" value="TreeGrafter"/>
</dbReference>
<dbReference type="InterPro" id="IPR000847">
    <property type="entry name" value="LysR_HTH_N"/>
</dbReference>
<evidence type="ECO:0000256" key="2">
    <source>
        <dbReference type="ARBA" id="ARBA00023015"/>
    </source>
</evidence>
<evidence type="ECO:0000256" key="1">
    <source>
        <dbReference type="ARBA" id="ARBA00009437"/>
    </source>
</evidence>
<evidence type="ECO:0000313" key="6">
    <source>
        <dbReference type="EMBL" id="AWB65040.1"/>
    </source>
</evidence>
<dbReference type="PANTHER" id="PTHR30126">
    <property type="entry name" value="HTH-TYPE TRANSCRIPTIONAL REGULATOR"/>
    <property type="match status" value="1"/>
</dbReference>
<keyword evidence="7" id="KW-1185">Reference proteome</keyword>
<reference evidence="6 7" key="1">
    <citation type="submission" date="2018-01" db="EMBL/GenBank/DDBJ databases">
        <title>Genome sequence of a Cantenovulum-like bacteria.</title>
        <authorList>
            <person name="Tan W.R."/>
            <person name="Lau N.-S."/>
            <person name="Go F."/>
            <person name="Amirul A.-A.A."/>
        </authorList>
    </citation>
    <scope>NUCLEOTIDE SEQUENCE [LARGE SCALE GENOMIC DNA]</scope>
    <source>
        <strain evidence="6 7">CCB-QB4</strain>
    </source>
</reference>
<dbReference type="PROSITE" id="PS50931">
    <property type="entry name" value="HTH_LYSR"/>
    <property type="match status" value="1"/>
</dbReference>
<keyword evidence="2" id="KW-0805">Transcription regulation</keyword>
<dbReference type="InterPro" id="IPR005119">
    <property type="entry name" value="LysR_subst-bd"/>
</dbReference>
<dbReference type="Pfam" id="PF03466">
    <property type="entry name" value="LysR_substrate"/>
    <property type="match status" value="1"/>
</dbReference>
<evidence type="ECO:0000313" key="7">
    <source>
        <dbReference type="Proteomes" id="UP000244441"/>
    </source>
</evidence>
<evidence type="ECO:0000256" key="4">
    <source>
        <dbReference type="ARBA" id="ARBA00023163"/>
    </source>
</evidence>
<name>A0A2S0VLP9_9ALTE</name>
<dbReference type="EMBL" id="CP026604">
    <property type="protein sequence ID" value="AWB65040.1"/>
    <property type="molecule type" value="Genomic_DNA"/>
</dbReference>
<dbReference type="KEGG" id="cate:C2869_00650"/>
<dbReference type="FunFam" id="1.10.10.10:FF:000001">
    <property type="entry name" value="LysR family transcriptional regulator"/>
    <property type="match status" value="1"/>
</dbReference>
<dbReference type="Gene3D" id="3.40.190.290">
    <property type="match status" value="1"/>
</dbReference>
<keyword evidence="3" id="KW-0238">DNA-binding</keyword>
<evidence type="ECO:0000256" key="3">
    <source>
        <dbReference type="ARBA" id="ARBA00023125"/>
    </source>
</evidence>
<dbReference type="InterPro" id="IPR036388">
    <property type="entry name" value="WH-like_DNA-bd_sf"/>
</dbReference>
<proteinExistence type="inferred from homology"/>
<organism evidence="6 7">
    <name type="scientific">Saccharobesus litoralis</name>
    <dbReference type="NCBI Taxonomy" id="2172099"/>
    <lineage>
        <taxon>Bacteria</taxon>
        <taxon>Pseudomonadati</taxon>
        <taxon>Pseudomonadota</taxon>
        <taxon>Gammaproteobacteria</taxon>
        <taxon>Alteromonadales</taxon>
        <taxon>Alteromonadaceae</taxon>
        <taxon>Saccharobesus</taxon>
    </lineage>
</organism>
<keyword evidence="4" id="KW-0804">Transcription</keyword>
<dbReference type="OrthoDB" id="9786526at2"/>
<dbReference type="Pfam" id="PF00126">
    <property type="entry name" value="HTH_1"/>
    <property type="match status" value="1"/>
</dbReference>
<dbReference type="Gene3D" id="1.10.10.10">
    <property type="entry name" value="Winged helix-like DNA-binding domain superfamily/Winged helix DNA-binding domain"/>
    <property type="match status" value="1"/>
</dbReference>
<dbReference type="RefSeq" id="WP_108601119.1">
    <property type="nucleotide sequence ID" value="NZ_CP026604.1"/>
</dbReference>